<keyword evidence="2" id="KW-1185">Reference proteome</keyword>
<protein>
    <submittedName>
        <fullName evidence="1">Uncharacterized protein</fullName>
    </submittedName>
</protein>
<reference evidence="1" key="1">
    <citation type="submission" date="2023-08" db="EMBL/GenBank/DDBJ databases">
        <title>A de novo genome assembly of Solanum verrucosum Schlechtendal, a Mexican diploid species geographically isolated from the other diploid A-genome species in potato relatives.</title>
        <authorList>
            <person name="Hosaka K."/>
        </authorList>
    </citation>
    <scope>NUCLEOTIDE SEQUENCE</scope>
    <source>
        <tissue evidence="1">Young leaves</tissue>
    </source>
</reference>
<dbReference type="EMBL" id="CP133614">
    <property type="protein sequence ID" value="WMV21394.1"/>
    <property type="molecule type" value="Genomic_DNA"/>
</dbReference>
<dbReference type="AlphaFoldDB" id="A0AAF0QK92"/>
<dbReference type="Proteomes" id="UP001234989">
    <property type="component" value="Chromosome 3"/>
</dbReference>
<sequence length="72" mass="8478">MESEMVLLDINGGGIHDGGGAVGIGNGTVESKRLRHWWRWWRRWWWKVGGMSTTAEERYELMLLIYSYNLYT</sequence>
<evidence type="ECO:0000313" key="2">
    <source>
        <dbReference type="Proteomes" id="UP001234989"/>
    </source>
</evidence>
<gene>
    <name evidence="1" type="ORF">MTR67_014779</name>
</gene>
<evidence type="ECO:0000313" key="1">
    <source>
        <dbReference type="EMBL" id="WMV21394.1"/>
    </source>
</evidence>
<name>A0AAF0QK92_SOLVR</name>
<organism evidence="1 2">
    <name type="scientific">Solanum verrucosum</name>
    <dbReference type="NCBI Taxonomy" id="315347"/>
    <lineage>
        <taxon>Eukaryota</taxon>
        <taxon>Viridiplantae</taxon>
        <taxon>Streptophyta</taxon>
        <taxon>Embryophyta</taxon>
        <taxon>Tracheophyta</taxon>
        <taxon>Spermatophyta</taxon>
        <taxon>Magnoliopsida</taxon>
        <taxon>eudicotyledons</taxon>
        <taxon>Gunneridae</taxon>
        <taxon>Pentapetalae</taxon>
        <taxon>asterids</taxon>
        <taxon>lamiids</taxon>
        <taxon>Solanales</taxon>
        <taxon>Solanaceae</taxon>
        <taxon>Solanoideae</taxon>
        <taxon>Solaneae</taxon>
        <taxon>Solanum</taxon>
    </lineage>
</organism>
<accession>A0AAF0QK92</accession>
<proteinExistence type="predicted"/>